<proteinExistence type="predicted"/>
<dbReference type="AlphaFoldDB" id="A0A8E2ALA7"/>
<reference evidence="1 2" key="1">
    <citation type="submission" date="2016-07" db="EMBL/GenBank/DDBJ databases">
        <title>Draft genome of the white-rot fungus Obba rivulosa 3A-2.</title>
        <authorList>
            <consortium name="DOE Joint Genome Institute"/>
            <person name="Miettinen O."/>
            <person name="Riley R."/>
            <person name="Acob R."/>
            <person name="Barry K."/>
            <person name="Cullen D."/>
            <person name="De Vries R."/>
            <person name="Hainaut M."/>
            <person name="Hatakka A."/>
            <person name="Henrissat B."/>
            <person name="Hilden K."/>
            <person name="Kuo R."/>
            <person name="Labutti K."/>
            <person name="Lipzen A."/>
            <person name="Makela M.R."/>
            <person name="Sandor L."/>
            <person name="Spatafora J.W."/>
            <person name="Grigoriev I.V."/>
            <person name="Hibbett D.S."/>
        </authorList>
    </citation>
    <scope>NUCLEOTIDE SEQUENCE [LARGE SCALE GENOMIC DNA]</scope>
    <source>
        <strain evidence="1 2">3A-2</strain>
    </source>
</reference>
<gene>
    <name evidence="1" type="ORF">OBBRIDRAFT_211720</name>
</gene>
<sequence length="182" mass="19739">MQSSSLFVSRHTISLRLDHASRSWTTSAWTQSSGQCLGMPKETYTESLFARENHTGPIPALVTAWTVHHSTALHGSGDNLQDSPLCWPTLRVQTPLNAPSIWCRNITNVASGASRSPTEVLAAIFGESCVGQLSWLLNVRGCRAGAEHDDMRGPWAPLQNATRAAHTTHWCNVGASPLHSST</sequence>
<evidence type="ECO:0000313" key="1">
    <source>
        <dbReference type="EMBL" id="OCH86701.1"/>
    </source>
</evidence>
<dbReference type="Proteomes" id="UP000250043">
    <property type="component" value="Unassembled WGS sequence"/>
</dbReference>
<protein>
    <submittedName>
        <fullName evidence="1">Uncharacterized protein</fullName>
    </submittedName>
</protein>
<accession>A0A8E2ALA7</accession>
<keyword evidence="2" id="KW-1185">Reference proteome</keyword>
<organism evidence="1 2">
    <name type="scientific">Obba rivulosa</name>
    <dbReference type="NCBI Taxonomy" id="1052685"/>
    <lineage>
        <taxon>Eukaryota</taxon>
        <taxon>Fungi</taxon>
        <taxon>Dikarya</taxon>
        <taxon>Basidiomycota</taxon>
        <taxon>Agaricomycotina</taxon>
        <taxon>Agaricomycetes</taxon>
        <taxon>Polyporales</taxon>
        <taxon>Gelatoporiaceae</taxon>
        <taxon>Obba</taxon>
    </lineage>
</organism>
<name>A0A8E2ALA7_9APHY</name>
<dbReference type="EMBL" id="KV722516">
    <property type="protein sequence ID" value="OCH86701.1"/>
    <property type="molecule type" value="Genomic_DNA"/>
</dbReference>
<evidence type="ECO:0000313" key="2">
    <source>
        <dbReference type="Proteomes" id="UP000250043"/>
    </source>
</evidence>